<accession>A0A6J4LJJ9</accession>
<evidence type="ECO:0000313" key="2">
    <source>
        <dbReference type="EMBL" id="CAA9333482.1"/>
    </source>
</evidence>
<dbReference type="InterPro" id="IPR019734">
    <property type="entry name" value="TPR_rpt"/>
</dbReference>
<dbReference type="Pfam" id="PF13174">
    <property type="entry name" value="TPR_6"/>
    <property type="match status" value="2"/>
</dbReference>
<keyword evidence="1" id="KW-0732">Signal</keyword>
<feature type="non-terminal residue" evidence="2">
    <location>
        <position position="266"/>
    </location>
</feature>
<evidence type="ECO:0000256" key="1">
    <source>
        <dbReference type="ARBA" id="ARBA00022729"/>
    </source>
</evidence>
<dbReference type="EMBL" id="CADCTV010000477">
    <property type="protein sequence ID" value="CAA9333482.1"/>
    <property type="molecule type" value="Genomic_DNA"/>
</dbReference>
<reference evidence="2" key="1">
    <citation type="submission" date="2020-02" db="EMBL/GenBank/DDBJ databases">
        <authorList>
            <person name="Meier V. D."/>
        </authorList>
    </citation>
    <scope>NUCLEOTIDE SEQUENCE</scope>
    <source>
        <strain evidence="2">AVDCRST_MAG89</strain>
    </source>
</reference>
<gene>
    <name evidence="2" type="ORF">AVDCRST_MAG89-2250</name>
</gene>
<dbReference type="AlphaFoldDB" id="A0A6J4LJJ9"/>
<organism evidence="2">
    <name type="scientific">uncultured Gemmatimonadota bacterium</name>
    <dbReference type="NCBI Taxonomy" id="203437"/>
    <lineage>
        <taxon>Bacteria</taxon>
        <taxon>Pseudomonadati</taxon>
        <taxon>Gemmatimonadota</taxon>
        <taxon>environmental samples</taxon>
    </lineage>
</organism>
<dbReference type="GO" id="GO:0004553">
    <property type="term" value="F:hydrolase activity, hydrolyzing O-glycosyl compounds"/>
    <property type="evidence" value="ECO:0007669"/>
    <property type="project" value="InterPro"/>
</dbReference>
<sequence length="266" mass="30024">MTARAQLRLNQRANARTTMLRVADRFRGSAQAADALFLLADLAHDDRELTAARRYYRRLIDEAPRTARAAQARMRLGGLEFLERDYRTAARIWEEGRSVSTGTTWAQATYWAGRAYRAMGDSATASARFREVRAREPLSYYSVQSAVRLNQPYWPIALDSAPQTNPAARERIAQLMRSVDLLRTAGLDDQAEAEATWVVRRVGDDPALQYPLAGALNARGYTVLGTRLGQQIAERERGTNLRLLRILYPFAYRSVIEAEARSNDLD</sequence>
<dbReference type="Gene3D" id="1.25.40.10">
    <property type="entry name" value="Tetratricopeptide repeat domain"/>
    <property type="match status" value="1"/>
</dbReference>
<protein>
    <submittedName>
        <fullName evidence="2">Uncharacterized protein</fullName>
    </submittedName>
</protein>
<dbReference type="InterPro" id="IPR011990">
    <property type="entry name" value="TPR-like_helical_dom_sf"/>
</dbReference>
<dbReference type="InterPro" id="IPR008939">
    <property type="entry name" value="Lytic_TGlycosylase_superhlx_U"/>
</dbReference>
<dbReference type="SUPFAM" id="SSF48435">
    <property type="entry name" value="Bacterial muramidases"/>
    <property type="match status" value="1"/>
</dbReference>
<dbReference type="PANTHER" id="PTHR37423">
    <property type="entry name" value="SOLUBLE LYTIC MUREIN TRANSGLYCOSYLASE-RELATED"/>
    <property type="match status" value="1"/>
</dbReference>
<name>A0A6J4LJJ9_9BACT</name>
<dbReference type="PANTHER" id="PTHR37423:SF2">
    <property type="entry name" value="MEMBRANE-BOUND LYTIC MUREIN TRANSGLYCOSYLASE C"/>
    <property type="match status" value="1"/>
</dbReference>
<dbReference type="GO" id="GO:0042597">
    <property type="term" value="C:periplasmic space"/>
    <property type="evidence" value="ECO:0007669"/>
    <property type="project" value="InterPro"/>
</dbReference>
<proteinExistence type="predicted"/>